<dbReference type="SMART" id="SM00983">
    <property type="entry name" value="TPK_B1_binding"/>
    <property type="match status" value="1"/>
</dbReference>
<evidence type="ECO:0000259" key="6">
    <source>
        <dbReference type="SMART" id="SM00983"/>
    </source>
</evidence>
<evidence type="ECO:0000313" key="8">
    <source>
        <dbReference type="Proteomes" id="UP000886749"/>
    </source>
</evidence>
<dbReference type="AlphaFoldDB" id="A0A9D1DC89"/>
<organism evidence="7 8">
    <name type="scientific">Candidatus Egerieicola pullicola</name>
    <dbReference type="NCBI Taxonomy" id="2840775"/>
    <lineage>
        <taxon>Bacteria</taxon>
        <taxon>Bacillati</taxon>
        <taxon>Bacillota</taxon>
        <taxon>Clostridia</taxon>
        <taxon>Eubacteriales</taxon>
        <taxon>Oscillospiraceae</taxon>
        <taxon>Oscillospiraceae incertae sedis</taxon>
        <taxon>Candidatus Egerieicola</taxon>
    </lineage>
</organism>
<dbReference type="GO" id="GO:0005524">
    <property type="term" value="F:ATP binding"/>
    <property type="evidence" value="ECO:0007669"/>
    <property type="project" value="UniProtKB-KW"/>
</dbReference>
<dbReference type="GO" id="GO:0009229">
    <property type="term" value="P:thiamine diphosphate biosynthetic process"/>
    <property type="evidence" value="ECO:0007669"/>
    <property type="project" value="InterPro"/>
</dbReference>
<keyword evidence="3" id="KW-0418">Kinase</keyword>
<evidence type="ECO:0000256" key="2">
    <source>
        <dbReference type="ARBA" id="ARBA00022741"/>
    </source>
</evidence>
<dbReference type="GO" id="GO:0030975">
    <property type="term" value="F:thiamine binding"/>
    <property type="evidence" value="ECO:0007669"/>
    <property type="project" value="InterPro"/>
</dbReference>
<evidence type="ECO:0000313" key="7">
    <source>
        <dbReference type="EMBL" id="HIR40726.1"/>
    </source>
</evidence>
<dbReference type="GO" id="GO:0004788">
    <property type="term" value="F:thiamine diphosphokinase activity"/>
    <property type="evidence" value="ECO:0007669"/>
    <property type="project" value="UniProtKB-UniRule"/>
</dbReference>
<dbReference type="Gene3D" id="3.40.50.10240">
    <property type="entry name" value="Thiamin pyrophosphokinase, catalytic domain"/>
    <property type="match status" value="1"/>
</dbReference>
<keyword evidence="4" id="KW-0067">ATP-binding</keyword>
<gene>
    <name evidence="7" type="ORF">IAB36_02745</name>
</gene>
<comment type="caution">
    <text evidence="7">The sequence shown here is derived from an EMBL/GenBank/DDBJ whole genome shotgun (WGS) entry which is preliminary data.</text>
</comment>
<evidence type="ECO:0000256" key="4">
    <source>
        <dbReference type="ARBA" id="ARBA00022840"/>
    </source>
</evidence>
<dbReference type="GO" id="GO:0016301">
    <property type="term" value="F:kinase activity"/>
    <property type="evidence" value="ECO:0007669"/>
    <property type="project" value="UniProtKB-KW"/>
</dbReference>
<dbReference type="Pfam" id="PF04263">
    <property type="entry name" value="TPK_catalytic"/>
    <property type="match status" value="1"/>
</dbReference>
<dbReference type="EMBL" id="DVGY01000063">
    <property type="protein sequence ID" value="HIR40726.1"/>
    <property type="molecule type" value="Genomic_DNA"/>
</dbReference>
<dbReference type="CDD" id="cd07995">
    <property type="entry name" value="TPK"/>
    <property type="match status" value="1"/>
</dbReference>
<evidence type="ECO:0000256" key="3">
    <source>
        <dbReference type="ARBA" id="ARBA00022777"/>
    </source>
</evidence>
<dbReference type="InterPro" id="IPR036759">
    <property type="entry name" value="TPK_catalytic_sf"/>
</dbReference>
<dbReference type="NCBIfam" id="TIGR01378">
    <property type="entry name" value="thi_PPkinase"/>
    <property type="match status" value="1"/>
</dbReference>
<keyword evidence="2" id="KW-0547">Nucleotide-binding</keyword>
<dbReference type="InterPro" id="IPR007371">
    <property type="entry name" value="TPK_catalytic"/>
</dbReference>
<dbReference type="InterPro" id="IPR006282">
    <property type="entry name" value="Thi_PPkinase"/>
</dbReference>
<dbReference type="Pfam" id="PF04265">
    <property type="entry name" value="TPK_B1_binding"/>
    <property type="match status" value="1"/>
</dbReference>
<dbReference type="PANTHER" id="PTHR41299">
    <property type="entry name" value="THIAMINE PYROPHOSPHOKINASE"/>
    <property type="match status" value="1"/>
</dbReference>
<reference evidence="7" key="2">
    <citation type="journal article" date="2021" name="PeerJ">
        <title>Extensive microbial diversity within the chicken gut microbiome revealed by metagenomics and culture.</title>
        <authorList>
            <person name="Gilroy R."/>
            <person name="Ravi A."/>
            <person name="Getino M."/>
            <person name="Pursley I."/>
            <person name="Horton D.L."/>
            <person name="Alikhan N.F."/>
            <person name="Baker D."/>
            <person name="Gharbi K."/>
            <person name="Hall N."/>
            <person name="Watson M."/>
            <person name="Adriaenssens E.M."/>
            <person name="Foster-Nyarko E."/>
            <person name="Jarju S."/>
            <person name="Secka A."/>
            <person name="Antonio M."/>
            <person name="Oren A."/>
            <person name="Chaudhuri R.R."/>
            <person name="La Ragione R."/>
            <person name="Hildebrand F."/>
            <person name="Pallen M.J."/>
        </authorList>
    </citation>
    <scope>NUCLEOTIDE SEQUENCE</scope>
    <source>
        <strain evidence="7">CHK184-25365</strain>
    </source>
</reference>
<accession>A0A9D1DC89</accession>
<dbReference type="GO" id="GO:0006772">
    <property type="term" value="P:thiamine metabolic process"/>
    <property type="evidence" value="ECO:0007669"/>
    <property type="project" value="UniProtKB-UniRule"/>
</dbReference>
<dbReference type="InterPro" id="IPR053149">
    <property type="entry name" value="TPK"/>
</dbReference>
<dbReference type="InterPro" id="IPR007373">
    <property type="entry name" value="Thiamin_PyroPKinase_B1-bd"/>
</dbReference>
<keyword evidence="1 7" id="KW-0808">Transferase</keyword>
<dbReference type="EC" id="2.7.6.2" evidence="5"/>
<feature type="domain" description="Thiamin pyrophosphokinase thiamin-binding" evidence="6">
    <location>
        <begin position="134"/>
        <end position="199"/>
    </location>
</feature>
<sequence>MKQAVLLAAGPISHPEQLTVPEEAFLVCADAGYRYAQALGREPDLILGDFDSAPAPDSPAEQLTFPVEKNDTDTMLAMKELYRRGYGKLTIYGGTHGRLDHTFANFQSLSWAARHGMEVELVDEVNRVQVFLPGRYTIPKGDYQHFSLFSLSPETRGVTLTGAYYPCENLTLSRLFPLGVSNHLVEQEAILTFTAGELLCIQSKAS</sequence>
<evidence type="ECO:0000256" key="1">
    <source>
        <dbReference type="ARBA" id="ARBA00022679"/>
    </source>
</evidence>
<dbReference type="Proteomes" id="UP000886749">
    <property type="component" value="Unassembled WGS sequence"/>
</dbReference>
<dbReference type="SUPFAM" id="SSF63999">
    <property type="entry name" value="Thiamin pyrophosphokinase, catalytic domain"/>
    <property type="match status" value="1"/>
</dbReference>
<evidence type="ECO:0000256" key="5">
    <source>
        <dbReference type="NCBIfam" id="TIGR01378"/>
    </source>
</evidence>
<proteinExistence type="predicted"/>
<name>A0A9D1DC89_9FIRM</name>
<dbReference type="InterPro" id="IPR036371">
    <property type="entry name" value="TPK_B1-bd_sf"/>
</dbReference>
<dbReference type="PANTHER" id="PTHR41299:SF1">
    <property type="entry name" value="THIAMINE PYROPHOSPHOKINASE"/>
    <property type="match status" value="1"/>
</dbReference>
<reference evidence="7" key="1">
    <citation type="submission" date="2020-10" db="EMBL/GenBank/DDBJ databases">
        <authorList>
            <person name="Gilroy R."/>
        </authorList>
    </citation>
    <scope>NUCLEOTIDE SEQUENCE</scope>
    <source>
        <strain evidence="7">CHK184-25365</strain>
    </source>
</reference>
<protein>
    <recommendedName>
        <fullName evidence="5">Thiamine diphosphokinase</fullName>
        <ecNumber evidence="5">2.7.6.2</ecNumber>
    </recommendedName>
</protein>
<dbReference type="SUPFAM" id="SSF63862">
    <property type="entry name" value="Thiamin pyrophosphokinase, substrate-binding domain"/>
    <property type="match status" value="1"/>
</dbReference>